<keyword evidence="3" id="KW-1185">Reference proteome</keyword>
<organism evidence="2 3">
    <name type="scientific">Uncinula necator</name>
    <name type="common">Grape powdery mildew</name>
    <dbReference type="NCBI Taxonomy" id="52586"/>
    <lineage>
        <taxon>Eukaryota</taxon>
        <taxon>Fungi</taxon>
        <taxon>Dikarya</taxon>
        <taxon>Ascomycota</taxon>
        <taxon>Pezizomycotina</taxon>
        <taxon>Leotiomycetes</taxon>
        <taxon>Erysiphales</taxon>
        <taxon>Erysiphaceae</taxon>
        <taxon>Erysiphe</taxon>
    </lineage>
</organism>
<feature type="region of interest" description="Disordered" evidence="1">
    <location>
        <begin position="123"/>
        <end position="212"/>
    </location>
</feature>
<dbReference type="Proteomes" id="UP000030854">
    <property type="component" value="Unassembled WGS sequence"/>
</dbReference>
<dbReference type="EMBL" id="JNVN01003335">
    <property type="protein sequence ID" value="KHJ31022.1"/>
    <property type="molecule type" value="Genomic_DNA"/>
</dbReference>
<feature type="compositionally biased region" description="Low complexity" evidence="1">
    <location>
        <begin position="441"/>
        <end position="459"/>
    </location>
</feature>
<feature type="region of interest" description="Disordered" evidence="1">
    <location>
        <begin position="439"/>
        <end position="459"/>
    </location>
</feature>
<dbReference type="AlphaFoldDB" id="A0A0B1NXA6"/>
<sequence>MTNTDKDLARSQNIDSENDFTREELKFQYNNEFNPTLHSKSKISQYIIYVFDIYKRQAWSGSTLANQFAEDFQHFSQEHFSNSDKETLINFRKHLRHNGVYIRMKRFEPVAKALADAIENELPWPDNDKDRPSNLPFNTPSPKIINKPLSSNLHPSVAPENENRYHPLESIQTFPKSKRQNSQKPNITDQTNPTPSSNNNFNYQNSNTLPNPEEMIFKTYNGNNYQGFSRELMSLNKMYSEENKYNGLPTESFTYKFSIFIDLASKSEIPQDALPTALPTAFSTMLKGMALEYYYSCCQGSTLTFSQLIRRFQEHFEGEEHRRNMLREWNKVNLRNMFHKNPSNEKGLVFNEMVQILRATLRGLDREYQTDSALRNKIISACSDIPACSSAILQQTHSISALCNNIHAALEYNETAIRAESSDPVASAYLTDRKFHERIQTSRQNSSHNNSSHSNVLTSSNPKKCFVCRQVGCWSTNHSQQERTKARARFSKAVRAYVLEHDHSGDDENINDTEALILEIEEYSIHDDQFTSDLNCFYTSISKVTAQDAENHFQVLANQSTYHTLTQDNKTSDHFLVNNRYSSERFRGIMLDTGASHSSIAGFGQVQAYISEFNACMDTSNTGNLCAKFGVG</sequence>
<dbReference type="GO" id="GO:0016740">
    <property type="term" value="F:transferase activity"/>
    <property type="evidence" value="ECO:0007669"/>
    <property type="project" value="UniProtKB-KW"/>
</dbReference>
<evidence type="ECO:0000313" key="3">
    <source>
        <dbReference type="Proteomes" id="UP000030854"/>
    </source>
</evidence>
<protein>
    <submittedName>
        <fullName evidence="2">Putative glycosyl transferase</fullName>
    </submittedName>
</protein>
<reference evidence="2 3" key="1">
    <citation type="journal article" date="2014" name="BMC Genomics">
        <title>Adaptive genomic structural variation in the grape powdery mildew pathogen, Erysiphe necator.</title>
        <authorList>
            <person name="Jones L."/>
            <person name="Riaz S."/>
            <person name="Morales-Cruz A."/>
            <person name="Amrine K.C."/>
            <person name="McGuire B."/>
            <person name="Gubler W.D."/>
            <person name="Walker M.A."/>
            <person name="Cantu D."/>
        </authorList>
    </citation>
    <scope>NUCLEOTIDE SEQUENCE [LARGE SCALE GENOMIC DNA]</scope>
    <source>
        <strain evidence="3">c</strain>
    </source>
</reference>
<dbReference type="OMA" id="PENENRY"/>
<comment type="caution">
    <text evidence="2">The sequence shown here is derived from an EMBL/GenBank/DDBJ whole genome shotgun (WGS) entry which is preliminary data.</text>
</comment>
<dbReference type="HOGENOM" id="CLU_033550_0_0_1"/>
<name>A0A0B1NXA6_UNCNE</name>
<evidence type="ECO:0000313" key="2">
    <source>
        <dbReference type="EMBL" id="KHJ31022.1"/>
    </source>
</evidence>
<gene>
    <name evidence="2" type="ORF">EV44_g3678</name>
</gene>
<feature type="compositionally biased region" description="Low complexity" evidence="1">
    <location>
        <begin position="191"/>
        <end position="207"/>
    </location>
</feature>
<accession>A0A0B1NXA6</accession>
<keyword evidence="2" id="KW-0808">Transferase</keyword>
<evidence type="ECO:0000256" key="1">
    <source>
        <dbReference type="SAM" id="MobiDB-lite"/>
    </source>
</evidence>
<proteinExistence type="predicted"/>